<dbReference type="Pfam" id="PF13399">
    <property type="entry name" value="LytR_C"/>
    <property type="match status" value="1"/>
</dbReference>
<evidence type="ECO:0000256" key="2">
    <source>
        <dbReference type="SAM" id="MobiDB-lite"/>
    </source>
</evidence>
<dbReference type="Proteomes" id="UP000005947">
    <property type="component" value="Unassembled WGS sequence"/>
</dbReference>
<dbReference type="InterPro" id="IPR004474">
    <property type="entry name" value="LytR_CpsA_psr"/>
</dbReference>
<dbReference type="InterPro" id="IPR050922">
    <property type="entry name" value="LytR/CpsA/Psr_CW_biosynth"/>
</dbReference>
<feature type="domain" description="LytR/CpsA/Psr regulator C-terminal" evidence="5">
    <location>
        <begin position="457"/>
        <end position="541"/>
    </location>
</feature>
<feature type="transmembrane region" description="Helical" evidence="3">
    <location>
        <begin position="104"/>
        <end position="131"/>
    </location>
</feature>
<evidence type="ECO:0000259" key="4">
    <source>
        <dbReference type="Pfam" id="PF03816"/>
    </source>
</evidence>
<organism evidence="6 7">
    <name type="scientific">Fannyhessea vaginae DSM 15829</name>
    <dbReference type="NCBI Taxonomy" id="525256"/>
    <lineage>
        <taxon>Bacteria</taxon>
        <taxon>Bacillati</taxon>
        <taxon>Actinomycetota</taxon>
        <taxon>Coriobacteriia</taxon>
        <taxon>Coriobacteriales</taxon>
        <taxon>Atopobiaceae</taxon>
        <taxon>Fannyhessea</taxon>
    </lineage>
</organism>
<sequence>MTRAQLKALSTSRYASGSRHVQKSYNSASNRDKAAQSFISADNDSQAQPQTLRKKRLGTQLSHHEHFADHATSQTPPNPTEIHSRNSAVSYYAKKRIATTKKKILRTIGFSCLGFLVTVGVALAAVVGYLYMINGQITGRVGKDLLATLTDTSNNEPFYTLLLGVDKDEDRAEGSTYGPSDSAYRTDTIILTRVDPKNKKITMVSIPRDTYVDLGKHGKQKINAAYSVGGAAYAVQVVEKFSGVKISHYAEVDMDGFAQVVDSIGGVDVDLPVPVKDPNYTKIDLPAGKQHLDGHTAALLGRSRHAYDKYGDGDTFRAANQRMLIGNVMKKVLSSGPAGIASSITTMAKFVTTDMNVTDIIALSTKFVGMDINNDIYSGLCPTISKYINRTWYEICETKKWQEMIKRVDMGLPPFDSEKENTSKGIAGSVGISSSSDGDQTGNTSENSQDDTSFEGSVAVLNASGKQGVAKQKASTLAKKGFSAQPGNSRKVLQNSVVYYTQGNEAKAKGVAQTLGIATKPQLNKGQFDSGTDCVVLIGKDLL</sequence>
<comment type="caution">
    <text evidence="6">The sequence shown here is derived from an EMBL/GenBank/DDBJ whole genome shotgun (WGS) entry which is preliminary data.</text>
</comment>
<proteinExistence type="inferred from homology"/>
<keyword evidence="7" id="KW-1185">Reference proteome</keyword>
<dbReference type="OrthoDB" id="9782542at2"/>
<evidence type="ECO:0000256" key="1">
    <source>
        <dbReference type="ARBA" id="ARBA00006068"/>
    </source>
</evidence>
<evidence type="ECO:0000313" key="7">
    <source>
        <dbReference type="Proteomes" id="UP000005947"/>
    </source>
</evidence>
<reference evidence="6 7" key="1">
    <citation type="submission" date="2011-02" db="EMBL/GenBank/DDBJ databases">
        <authorList>
            <person name="Muzny D."/>
            <person name="Qin X."/>
            <person name="Buhay C."/>
            <person name="Dugan-Rocha S."/>
            <person name="Ding Y."/>
            <person name="Chen G."/>
            <person name="Hawes A."/>
            <person name="Holder M."/>
            <person name="Jhangiani S."/>
            <person name="Johnson A."/>
            <person name="Khan Z."/>
            <person name="Li Z."/>
            <person name="Liu W."/>
            <person name="Liu X."/>
            <person name="Perez L."/>
            <person name="Shen H."/>
            <person name="Wang Q."/>
            <person name="Watt J."/>
            <person name="Xi L."/>
            <person name="Xin Y."/>
            <person name="Zhou J."/>
            <person name="Deng J."/>
            <person name="Jiang H."/>
            <person name="Liu Y."/>
            <person name="Qu J."/>
            <person name="Song X.-Z."/>
            <person name="Zhang L."/>
            <person name="Villasana D."/>
            <person name="Johnson A."/>
            <person name="Liu J."/>
            <person name="Liyanage D."/>
            <person name="Lorensuhewa L."/>
            <person name="Robinson T."/>
            <person name="Song A."/>
            <person name="Song B.-B."/>
            <person name="Dinh H."/>
            <person name="Thornton R."/>
            <person name="Coyle M."/>
            <person name="Francisco L."/>
            <person name="Jackson L."/>
            <person name="Javaid M."/>
            <person name="Korchina V."/>
            <person name="Kovar C."/>
            <person name="Mata R."/>
            <person name="Mathew T."/>
            <person name="Ngo R."/>
            <person name="Nguyen L."/>
            <person name="Nguyen N."/>
            <person name="Okwuonu G."/>
            <person name="Ongeri F."/>
            <person name="Pham C."/>
            <person name="Simmons D."/>
            <person name="Wilczek-Boney K."/>
            <person name="Hale W."/>
            <person name="Jakkamsetti A."/>
            <person name="Pham P."/>
            <person name="Ruth R."/>
            <person name="San Lucas F."/>
            <person name="Warren J."/>
            <person name="Zhang J."/>
            <person name="Zhao Z."/>
            <person name="Zhou C."/>
            <person name="Zhu D."/>
            <person name="Lee S."/>
            <person name="Bess C."/>
            <person name="Blankenburg K."/>
            <person name="Forbes L."/>
            <person name="Fu Q."/>
            <person name="Gubbala S."/>
            <person name="Hirani K."/>
            <person name="Jayaseelan J.C."/>
            <person name="Lara F."/>
            <person name="Munidasa M."/>
            <person name="Palculict T."/>
            <person name="Patil S."/>
            <person name="Pu L.-L."/>
            <person name="Saada N."/>
            <person name="Tang L."/>
            <person name="Weissenberger G."/>
            <person name="Zhu Y."/>
            <person name="Hemphill L."/>
            <person name="Shang Y."/>
            <person name="Youmans B."/>
            <person name="Ayvaz T."/>
            <person name="Ross M."/>
            <person name="Santibanez J."/>
            <person name="Aqrawi P."/>
            <person name="Gross S."/>
            <person name="Joshi V."/>
            <person name="Fowler G."/>
            <person name="Nazareth L."/>
            <person name="Reid J."/>
            <person name="Worley K."/>
            <person name="Petrosino J."/>
            <person name="Highlander S."/>
            <person name="Gibbs R."/>
        </authorList>
    </citation>
    <scope>NUCLEOTIDE SEQUENCE [LARGE SCALE GENOMIC DNA]</scope>
    <source>
        <strain evidence="6 7">DSM 15829</strain>
    </source>
</reference>
<name>F1T4B2_9ACTN</name>
<keyword evidence="3" id="KW-1133">Transmembrane helix</keyword>
<dbReference type="Gene3D" id="3.40.630.190">
    <property type="entry name" value="LCP protein"/>
    <property type="match status" value="1"/>
</dbReference>
<dbReference type="PANTHER" id="PTHR33392:SF6">
    <property type="entry name" value="POLYISOPRENYL-TEICHOIC ACID--PEPTIDOGLYCAN TEICHOIC ACID TRANSFERASE TAGU"/>
    <property type="match status" value="1"/>
</dbReference>
<dbReference type="InterPro" id="IPR027381">
    <property type="entry name" value="LytR/CpsA/Psr_C"/>
</dbReference>
<evidence type="ECO:0000259" key="5">
    <source>
        <dbReference type="Pfam" id="PF13399"/>
    </source>
</evidence>
<dbReference type="NCBIfam" id="TIGR00350">
    <property type="entry name" value="lytR_cpsA_psr"/>
    <property type="match status" value="1"/>
</dbReference>
<feature type="region of interest" description="Disordered" evidence="2">
    <location>
        <begin position="416"/>
        <end position="453"/>
    </location>
</feature>
<keyword evidence="3" id="KW-0812">Transmembrane</keyword>
<dbReference type="AlphaFoldDB" id="F1T4B2"/>
<dbReference type="EMBL" id="ACGK02000001">
    <property type="protein sequence ID" value="EGF23556.1"/>
    <property type="molecule type" value="Genomic_DNA"/>
</dbReference>
<protein>
    <submittedName>
        <fullName evidence="6">Cell envelope-like function transcriptional attenuator common domain protein</fullName>
    </submittedName>
</protein>
<keyword evidence="3" id="KW-0472">Membrane</keyword>
<feature type="compositionally biased region" description="Polar residues" evidence="2">
    <location>
        <begin position="37"/>
        <end position="51"/>
    </location>
</feature>
<feature type="compositionally biased region" description="Low complexity" evidence="2">
    <location>
        <begin position="423"/>
        <end position="439"/>
    </location>
</feature>
<evidence type="ECO:0000313" key="6">
    <source>
        <dbReference type="EMBL" id="EGF23556.1"/>
    </source>
</evidence>
<feature type="region of interest" description="Disordered" evidence="2">
    <location>
        <begin position="1"/>
        <end position="86"/>
    </location>
</feature>
<gene>
    <name evidence="6" type="ORF">HMPREF0091_10503</name>
</gene>
<dbReference type="PANTHER" id="PTHR33392">
    <property type="entry name" value="POLYISOPRENYL-TEICHOIC ACID--PEPTIDOGLYCAN TEICHOIC ACID TRANSFERASE TAGU"/>
    <property type="match status" value="1"/>
</dbReference>
<comment type="similarity">
    <text evidence="1">Belongs to the LytR/CpsA/Psr (LCP) family.</text>
</comment>
<dbReference type="Gene3D" id="3.30.70.2390">
    <property type="match status" value="1"/>
</dbReference>
<evidence type="ECO:0000256" key="3">
    <source>
        <dbReference type="SAM" id="Phobius"/>
    </source>
</evidence>
<dbReference type="eggNOG" id="COG1316">
    <property type="taxonomic scope" value="Bacteria"/>
</dbReference>
<accession>F1T4B2</accession>
<dbReference type="Pfam" id="PF03816">
    <property type="entry name" value="LytR_cpsA_psr"/>
    <property type="match status" value="1"/>
</dbReference>
<feature type="domain" description="Cell envelope-related transcriptional attenuator" evidence="4">
    <location>
        <begin position="185"/>
        <end position="333"/>
    </location>
</feature>